<accession>X1HQ29</accession>
<dbReference type="AlphaFoldDB" id="X1HQ29"/>
<feature type="non-terminal residue" evidence="1">
    <location>
        <position position="40"/>
    </location>
</feature>
<reference evidence="1" key="1">
    <citation type="journal article" date="2014" name="Front. Microbiol.">
        <title>High frequency of phylogenetically diverse reductive dehalogenase-homologous genes in deep subseafloor sedimentary metagenomes.</title>
        <authorList>
            <person name="Kawai M."/>
            <person name="Futagami T."/>
            <person name="Toyoda A."/>
            <person name="Takaki Y."/>
            <person name="Nishi S."/>
            <person name="Hori S."/>
            <person name="Arai W."/>
            <person name="Tsubouchi T."/>
            <person name="Morono Y."/>
            <person name="Uchiyama I."/>
            <person name="Ito T."/>
            <person name="Fujiyama A."/>
            <person name="Inagaki F."/>
            <person name="Takami H."/>
        </authorList>
    </citation>
    <scope>NUCLEOTIDE SEQUENCE</scope>
    <source>
        <strain evidence="1">Expedition CK06-06</strain>
    </source>
</reference>
<organism evidence="1">
    <name type="scientific">marine sediment metagenome</name>
    <dbReference type="NCBI Taxonomy" id="412755"/>
    <lineage>
        <taxon>unclassified sequences</taxon>
        <taxon>metagenomes</taxon>
        <taxon>ecological metagenomes</taxon>
    </lineage>
</organism>
<proteinExistence type="predicted"/>
<name>X1HQ29_9ZZZZ</name>
<protein>
    <submittedName>
        <fullName evidence="1">Uncharacterized protein</fullName>
    </submittedName>
</protein>
<sequence>MTLPETQQIIQDYFLDHATQMTQEQCNAFLMTLLALPLVP</sequence>
<evidence type="ECO:0000313" key="1">
    <source>
        <dbReference type="EMBL" id="GAH55944.1"/>
    </source>
</evidence>
<dbReference type="EMBL" id="BARU01019711">
    <property type="protein sequence ID" value="GAH55944.1"/>
    <property type="molecule type" value="Genomic_DNA"/>
</dbReference>
<gene>
    <name evidence="1" type="ORF">S03H2_32439</name>
</gene>
<comment type="caution">
    <text evidence="1">The sequence shown here is derived from an EMBL/GenBank/DDBJ whole genome shotgun (WGS) entry which is preliminary data.</text>
</comment>